<gene>
    <name evidence="2" type="ordered locus">Pcar_1054</name>
</gene>
<dbReference type="InterPro" id="IPR014710">
    <property type="entry name" value="RmlC-like_jellyroll"/>
</dbReference>
<feature type="domain" description="DUF985" evidence="1">
    <location>
        <begin position="6"/>
        <end position="146"/>
    </location>
</feature>
<dbReference type="KEGG" id="pca:Pcar_1054"/>
<keyword evidence="3" id="KW-1185">Reference proteome</keyword>
<dbReference type="PANTHER" id="PTHR33387:SF3">
    <property type="entry name" value="DUF985 DOMAIN-CONTAINING PROTEIN"/>
    <property type="match status" value="1"/>
</dbReference>
<dbReference type="Pfam" id="PF06172">
    <property type="entry name" value="Cupin_5"/>
    <property type="match status" value="1"/>
</dbReference>
<dbReference type="InterPro" id="IPR039935">
    <property type="entry name" value="YML079W-like"/>
</dbReference>
<evidence type="ECO:0000313" key="2">
    <source>
        <dbReference type="EMBL" id="ABA88304.1"/>
    </source>
</evidence>
<proteinExistence type="predicted"/>
<dbReference type="CDD" id="cd06121">
    <property type="entry name" value="cupin_YML079wp"/>
    <property type="match status" value="1"/>
</dbReference>
<name>Q3A5Q3_SYNC1</name>
<protein>
    <submittedName>
        <fullName evidence="2">Cupin superfamily barrel domain protein</fullName>
    </submittedName>
</protein>
<dbReference type="EMBL" id="CP000142">
    <property type="protein sequence ID" value="ABA88304.1"/>
    <property type="molecule type" value="Genomic_DNA"/>
</dbReference>
<reference evidence="2 3" key="2">
    <citation type="journal article" date="2012" name="BMC Genomics">
        <title>The genome of Pelobacter carbinolicus reveals surprising metabolic capabilities and physiological features.</title>
        <authorList>
            <person name="Aklujkar M."/>
            <person name="Haveman S.A."/>
            <person name="Didonato R.Jr."/>
            <person name="Chertkov O."/>
            <person name="Han C.S."/>
            <person name="Land M.L."/>
            <person name="Brown P."/>
            <person name="Lovley D.R."/>
        </authorList>
    </citation>
    <scope>NUCLEOTIDE SEQUENCE [LARGE SCALE GENOMIC DNA]</scope>
    <source>
        <strain evidence="3">DSM 2380 / NBRC 103641 / GraBd1</strain>
    </source>
</reference>
<dbReference type="AlphaFoldDB" id="Q3A5Q3"/>
<dbReference type="PANTHER" id="PTHR33387">
    <property type="entry name" value="RMLC-LIKE JELLY ROLL FOLD PROTEIN"/>
    <property type="match status" value="1"/>
</dbReference>
<evidence type="ECO:0000313" key="3">
    <source>
        <dbReference type="Proteomes" id="UP000002534"/>
    </source>
</evidence>
<dbReference type="eggNOG" id="COG3542">
    <property type="taxonomic scope" value="Bacteria"/>
</dbReference>
<organism evidence="2 3">
    <name type="scientific">Syntrophotalea carbinolica (strain DSM 2380 / NBRC 103641 / GraBd1)</name>
    <name type="common">Pelobacter carbinolicus</name>
    <dbReference type="NCBI Taxonomy" id="338963"/>
    <lineage>
        <taxon>Bacteria</taxon>
        <taxon>Pseudomonadati</taxon>
        <taxon>Thermodesulfobacteriota</taxon>
        <taxon>Desulfuromonadia</taxon>
        <taxon>Desulfuromonadales</taxon>
        <taxon>Syntrophotaleaceae</taxon>
        <taxon>Syntrophotalea</taxon>
    </lineage>
</organism>
<dbReference type="OrthoDB" id="9798288at2"/>
<reference evidence="3" key="1">
    <citation type="submission" date="2005-10" db="EMBL/GenBank/DDBJ databases">
        <title>Complete sequence of Pelobacter carbinolicus DSM 2380.</title>
        <authorList>
            <person name="Copeland A."/>
            <person name="Lucas S."/>
            <person name="Lapidus A."/>
            <person name="Barry K."/>
            <person name="Detter J.C."/>
            <person name="Glavina T."/>
            <person name="Hammon N."/>
            <person name="Israni S."/>
            <person name="Pitluck S."/>
            <person name="Chertkov O."/>
            <person name="Schmutz J."/>
            <person name="Larimer F."/>
            <person name="Land M."/>
            <person name="Kyrpides N."/>
            <person name="Ivanova N."/>
            <person name="Richardson P."/>
        </authorList>
    </citation>
    <scope>NUCLEOTIDE SEQUENCE [LARGE SCALE GENOMIC DNA]</scope>
    <source>
        <strain evidence="3">DSM 2380 / NBRC 103641 / GraBd1</strain>
    </source>
</reference>
<accession>Q3A5Q3</accession>
<evidence type="ECO:0000259" key="1">
    <source>
        <dbReference type="Pfam" id="PF06172"/>
    </source>
</evidence>
<dbReference type="HOGENOM" id="CLU_088365_0_1_7"/>
<dbReference type="InterPro" id="IPR011051">
    <property type="entry name" value="RmlC_Cupin_sf"/>
</dbReference>
<dbReference type="RefSeq" id="WP_011340773.1">
    <property type="nucleotide sequence ID" value="NC_007498.2"/>
</dbReference>
<dbReference type="InterPro" id="IPR009327">
    <property type="entry name" value="Cupin_DUF985"/>
</dbReference>
<sequence>MQRSAQEWIDHLDLIRHPEGGYFRESYRASETIPANALPHRYQGSRHYATTIYYLLQSNDFSALHRLASDEIWHFYSGSPLDIHIIDPGGQYRRACLGNDPQKGQSFQIVITAGCWFGATVTRQDSYTLTGCSVSPGFDFADFELADRQSLIAAYPAHADVIRRLTRR</sequence>
<dbReference type="Gene3D" id="2.60.120.10">
    <property type="entry name" value="Jelly Rolls"/>
    <property type="match status" value="1"/>
</dbReference>
<dbReference type="SUPFAM" id="SSF51182">
    <property type="entry name" value="RmlC-like cupins"/>
    <property type="match status" value="1"/>
</dbReference>
<dbReference type="STRING" id="338963.Pcar_1054"/>
<dbReference type="Proteomes" id="UP000002534">
    <property type="component" value="Chromosome"/>
</dbReference>